<comment type="caution">
    <text evidence="1">The sequence shown here is derived from an EMBL/GenBank/DDBJ whole genome shotgun (WGS) entry which is preliminary data.</text>
</comment>
<organism evidence="1 2">
    <name type="scientific">Caerostris darwini</name>
    <dbReference type="NCBI Taxonomy" id="1538125"/>
    <lineage>
        <taxon>Eukaryota</taxon>
        <taxon>Metazoa</taxon>
        <taxon>Ecdysozoa</taxon>
        <taxon>Arthropoda</taxon>
        <taxon>Chelicerata</taxon>
        <taxon>Arachnida</taxon>
        <taxon>Araneae</taxon>
        <taxon>Araneomorphae</taxon>
        <taxon>Entelegynae</taxon>
        <taxon>Araneoidea</taxon>
        <taxon>Araneidae</taxon>
        <taxon>Caerostris</taxon>
    </lineage>
</organism>
<gene>
    <name evidence="1" type="ORF">CDAR_517511</name>
</gene>
<sequence length="113" mass="12876">MTCFAIRMESKGGNLSMKQIPFDRHALDSNRTLTHCPRGGREKSTCFLHPHPILIPAGKRLCTFCFEPVPPRSFLFPKKPEQQQVLAVPLRDLHIGDLHICKFAFRKGKDSSF</sequence>
<name>A0AAV4PMZ0_9ARAC</name>
<reference evidence="1 2" key="1">
    <citation type="submission" date="2021-06" db="EMBL/GenBank/DDBJ databases">
        <title>Caerostris darwini draft genome.</title>
        <authorList>
            <person name="Kono N."/>
            <person name="Arakawa K."/>
        </authorList>
    </citation>
    <scope>NUCLEOTIDE SEQUENCE [LARGE SCALE GENOMIC DNA]</scope>
</reference>
<dbReference type="EMBL" id="BPLQ01003044">
    <property type="protein sequence ID" value="GIX97518.1"/>
    <property type="molecule type" value="Genomic_DNA"/>
</dbReference>
<dbReference type="AlphaFoldDB" id="A0AAV4PMZ0"/>
<evidence type="ECO:0000313" key="2">
    <source>
        <dbReference type="Proteomes" id="UP001054837"/>
    </source>
</evidence>
<accession>A0AAV4PMZ0</accession>
<proteinExistence type="predicted"/>
<evidence type="ECO:0000313" key="1">
    <source>
        <dbReference type="EMBL" id="GIX97518.1"/>
    </source>
</evidence>
<keyword evidence="2" id="KW-1185">Reference proteome</keyword>
<dbReference type="Proteomes" id="UP001054837">
    <property type="component" value="Unassembled WGS sequence"/>
</dbReference>
<protein>
    <submittedName>
        <fullName evidence="1">Uncharacterized protein</fullName>
    </submittedName>
</protein>